<evidence type="ECO:0000313" key="2">
    <source>
        <dbReference type="EMBL" id="MCI3276981.1"/>
    </source>
</evidence>
<evidence type="ECO:0008006" key="4">
    <source>
        <dbReference type="Google" id="ProtNLM"/>
    </source>
</evidence>
<name>A0ABS9YIA1_9ACTN</name>
<dbReference type="Proteomes" id="UP001165269">
    <property type="component" value="Unassembled WGS sequence"/>
</dbReference>
<dbReference type="InterPro" id="IPR011681">
    <property type="entry name" value="GcrA"/>
</dbReference>
<keyword evidence="3" id="KW-1185">Reference proteome</keyword>
<organism evidence="2 3">
    <name type="scientific">Streptomyces cylindrosporus</name>
    <dbReference type="NCBI Taxonomy" id="2927583"/>
    <lineage>
        <taxon>Bacteria</taxon>
        <taxon>Bacillati</taxon>
        <taxon>Actinomycetota</taxon>
        <taxon>Actinomycetes</taxon>
        <taxon>Kitasatosporales</taxon>
        <taxon>Streptomycetaceae</taxon>
        <taxon>Streptomyces</taxon>
    </lineage>
</organism>
<dbReference type="RefSeq" id="WP_242774085.1">
    <property type="nucleotide sequence ID" value="NZ_JALDAY010000013.1"/>
</dbReference>
<dbReference type="Gene3D" id="1.10.10.60">
    <property type="entry name" value="Homeodomain-like"/>
    <property type="match status" value="1"/>
</dbReference>
<comment type="caution">
    <text evidence="2">The sequence shown here is derived from an EMBL/GenBank/DDBJ whole genome shotgun (WGS) entry which is preliminary data.</text>
</comment>
<evidence type="ECO:0000256" key="1">
    <source>
        <dbReference type="SAM" id="MobiDB-lite"/>
    </source>
</evidence>
<gene>
    <name evidence="2" type="ORF">MQP27_38550</name>
</gene>
<dbReference type="EMBL" id="JALDAY010000013">
    <property type="protein sequence ID" value="MCI3276981.1"/>
    <property type="molecule type" value="Genomic_DNA"/>
</dbReference>
<protein>
    <recommendedName>
        <fullName evidence="4">Transposase IS30-like HTH domain-containing protein</fullName>
    </recommendedName>
</protein>
<sequence>MARTFSREDEDTLRQLHADGVSRNEIARQMEWSVGTITNHAQRLGLSFDREATRAATDARQVDLTARRQVIQAELLELVQEQMERARGRYLLTGMTQTGEIAAQWLDLPPAKETKDLTSAAMSALARFDQKAKETPETPVGSRPAGSCGT</sequence>
<accession>A0ABS9YIA1</accession>
<proteinExistence type="predicted"/>
<reference evidence="2" key="1">
    <citation type="submission" date="2022-03" db="EMBL/GenBank/DDBJ databases">
        <title>Streptomyces 7R015 and 7R016 isolated from Barleria lupulina in Thailand.</title>
        <authorList>
            <person name="Kanchanasin P."/>
            <person name="Phongsopitanun W."/>
            <person name="Tanasupawat S."/>
        </authorList>
    </citation>
    <scope>NUCLEOTIDE SEQUENCE</scope>
    <source>
        <strain evidence="2">7R015</strain>
    </source>
</reference>
<feature type="region of interest" description="Disordered" evidence="1">
    <location>
        <begin position="128"/>
        <end position="150"/>
    </location>
</feature>
<dbReference type="Pfam" id="PF07750">
    <property type="entry name" value="GcrA"/>
    <property type="match status" value="1"/>
</dbReference>
<evidence type="ECO:0000313" key="3">
    <source>
        <dbReference type="Proteomes" id="UP001165269"/>
    </source>
</evidence>